<dbReference type="PANTHER" id="PTHR11062:SF249">
    <property type="entry name" value="OS08G0438600 PROTEIN"/>
    <property type="match status" value="1"/>
</dbReference>
<protein>
    <submittedName>
        <fullName evidence="8">Exostosin family protein</fullName>
    </submittedName>
</protein>
<evidence type="ECO:0000313" key="8">
    <source>
        <dbReference type="EMBL" id="GAQ85005.1"/>
    </source>
</evidence>
<keyword evidence="6" id="KW-0732">Signal</keyword>
<dbReference type="InterPro" id="IPR040911">
    <property type="entry name" value="Exostosin_GT47"/>
</dbReference>
<gene>
    <name evidence="8" type="ORF">KFL_002160150</name>
</gene>
<feature type="region of interest" description="Disordered" evidence="5">
    <location>
        <begin position="503"/>
        <end position="526"/>
    </location>
</feature>
<comment type="similarity">
    <text evidence="2">Belongs to the glycosyltransferase 47 family.</text>
</comment>
<dbReference type="OrthoDB" id="1924787at2759"/>
<keyword evidence="3" id="KW-0812">Transmembrane</keyword>
<dbReference type="GO" id="GO:0016757">
    <property type="term" value="F:glycosyltransferase activity"/>
    <property type="evidence" value="ECO:0007669"/>
    <property type="project" value="InterPro"/>
</dbReference>
<keyword evidence="9" id="KW-1185">Reference proteome</keyword>
<evidence type="ECO:0000313" key="9">
    <source>
        <dbReference type="Proteomes" id="UP000054558"/>
    </source>
</evidence>
<keyword evidence="3" id="KW-0735">Signal-anchor</keyword>
<feature type="domain" description="Exostosin GT47" evidence="7">
    <location>
        <begin position="127"/>
        <end position="441"/>
    </location>
</feature>
<evidence type="ECO:0000256" key="3">
    <source>
        <dbReference type="ARBA" id="ARBA00022968"/>
    </source>
</evidence>
<proteinExistence type="inferred from homology"/>
<accession>A0A1Y1I254</accession>
<evidence type="ECO:0000256" key="1">
    <source>
        <dbReference type="ARBA" id="ARBA00004323"/>
    </source>
</evidence>
<dbReference type="Pfam" id="PF03016">
    <property type="entry name" value="Exostosin_GT47"/>
    <property type="match status" value="1"/>
</dbReference>
<dbReference type="AlphaFoldDB" id="A0A1Y1I254"/>
<evidence type="ECO:0000256" key="5">
    <source>
        <dbReference type="SAM" id="MobiDB-lite"/>
    </source>
</evidence>
<feature type="compositionally biased region" description="Basic and acidic residues" evidence="5">
    <location>
        <begin position="506"/>
        <end position="526"/>
    </location>
</feature>
<evidence type="ECO:0000256" key="4">
    <source>
        <dbReference type="ARBA" id="ARBA00023034"/>
    </source>
</evidence>
<dbReference type="Proteomes" id="UP000054558">
    <property type="component" value="Unassembled WGS sequence"/>
</dbReference>
<organism evidence="8 9">
    <name type="scientific">Klebsormidium nitens</name>
    <name type="common">Green alga</name>
    <name type="synonym">Ulothrix nitens</name>
    <dbReference type="NCBI Taxonomy" id="105231"/>
    <lineage>
        <taxon>Eukaryota</taxon>
        <taxon>Viridiplantae</taxon>
        <taxon>Streptophyta</taxon>
        <taxon>Klebsormidiophyceae</taxon>
        <taxon>Klebsormidiales</taxon>
        <taxon>Klebsormidiaceae</taxon>
        <taxon>Klebsormidium</taxon>
    </lineage>
</organism>
<dbReference type="EMBL" id="DF237165">
    <property type="protein sequence ID" value="GAQ85005.1"/>
    <property type="molecule type" value="Genomic_DNA"/>
</dbReference>
<dbReference type="STRING" id="105231.A0A1Y1I254"/>
<sequence>MQRGGIRLCLLLITVIAASFILELPKQLAIFSSKHGCADLLNSSITPLPGEYEPQCNETVEKVVERVVEVPVIRIVEKEVEKVVEKEVEKIVEKEVEKIVEKIVEKEVEKIVEKEVEKIVEKVVYSNPPVKVFVYDLPSKFHQDFYSHPDATDTPHAAEWWIYQDIIQDPLARDNSVSVRVHSHEEADVFLVPFLASQSFNCDDETQFMHKNFRDVCGSLYKVDDAFQVELRDWLEQQEPWQASGGIDHVMLAVHPMALMSMLSSFTAQCTNLVVDFGFRFSWEASLEKDVVVPYSHLAERLPDALVETATSEAFFENVDTLLFFAGNLQRAGMGRVRNALQDVLKDEPDVRILSGTKEKSLDSAAVDVTTQAIRRSNFLPGVHCPAGDTPSSARLFDAIVNLCVPVVVSDDLEVPFEDQLDLSDALIFVREADAVQPGHLTALLRAVSNEDLLRKKKALAQVRGSFEYADASTRNDSAPAMIWREVAARLPMMRLGMARRNRGMTRREAATHDRLEPGRRFEDGR</sequence>
<dbReference type="PANTHER" id="PTHR11062">
    <property type="entry name" value="EXOSTOSIN HEPARAN SULFATE GLYCOSYLTRANSFERASE -RELATED"/>
    <property type="match status" value="1"/>
</dbReference>
<feature type="chain" id="PRO_5012575763" evidence="6">
    <location>
        <begin position="19"/>
        <end position="526"/>
    </location>
</feature>
<feature type="signal peptide" evidence="6">
    <location>
        <begin position="1"/>
        <end position="18"/>
    </location>
</feature>
<reference evidence="8 9" key="1">
    <citation type="journal article" date="2014" name="Nat. Commun.">
        <title>Klebsormidium flaccidum genome reveals primary factors for plant terrestrial adaptation.</title>
        <authorList>
            <person name="Hori K."/>
            <person name="Maruyama F."/>
            <person name="Fujisawa T."/>
            <person name="Togashi T."/>
            <person name="Yamamoto N."/>
            <person name="Seo M."/>
            <person name="Sato S."/>
            <person name="Yamada T."/>
            <person name="Mori H."/>
            <person name="Tajima N."/>
            <person name="Moriyama T."/>
            <person name="Ikeuchi M."/>
            <person name="Watanabe M."/>
            <person name="Wada H."/>
            <person name="Kobayashi K."/>
            <person name="Saito M."/>
            <person name="Masuda T."/>
            <person name="Sasaki-Sekimoto Y."/>
            <person name="Mashiguchi K."/>
            <person name="Awai K."/>
            <person name="Shimojima M."/>
            <person name="Masuda S."/>
            <person name="Iwai M."/>
            <person name="Nobusawa T."/>
            <person name="Narise T."/>
            <person name="Kondo S."/>
            <person name="Saito H."/>
            <person name="Sato R."/>
            <person name="Murakawa M."/>
            <person name="Ihara Y."/>
            <person name="Oshima-Yamada Y."/>
            <person name="Ohtaka K."/>
            <person name="Satoh M."/>
            <person name="Sonobe K."/>
            <person name="Ishii M."/>
            <person name="Ohtani R."/>
            <person name="Kanamori-Sato M."/>
            <person name="Honoki R."/>
            <person name="Miyazaki D."/>
            <person name="Mochizuki H."/>
            <person name="Umetsu J."/>
            <person name="Higashi K."/>
            <person name="Shibata D."/>
            <person name="Kamiya Y."/>
            <person name="Sato N."/>
            <person name="Nakamura Y."/>
            <person name="Tabata S."/>
            <person name="Ida S."/>
            <person name="Kurokawa K."/>
            <person name="Ohta H."/>
        </authorList>
    </citation>
    <scope>NUCLEOTIDE SEQUENCE [LARGE SCALE GENOMIC DNA]</scope>
    <source>
        <strain evidence="8 9">NIES-2285</strain>
    </source>
</reference>
<dbReference type="InterPro" id="IPR004263">
    <property type="entry name" value="Exostosin"/>
</dbReference>
<evidence type="ECO:0000259" key="7">
    <source>
        <dbReference type="Pfam" id="PF03016"/>
    </source>
</evidence>
<name>A0A1Y1I254_KLENI</name>
<comment type="subcellular location">
    <subcellularLocation>
        <location evidence="1">Golgi apparatus membrane</location>
        <topology evidence="1">Single-pass type II membrane protein</topology>
    </subcellularLocation>
</comment>
<evidence type="ECO:0000256" key="2">
    <source>
        <dbReference type="ARBA" id="ARBA00010271"/>
    </source>
</evidence>
<keyword evidence="4" id="KW-0333">Golgi apparatus</keyword>
<evidence type="ECO:0000256" key="6">
    <source>
        <dbReference type="SAM" id="SignalP"/>
    </source>
</evidence>
<dbReference type="GO" id="GO:0000139">
    <property type="term" value="C:Golgi membrane"/>
    <property type="evidence" value="ECO:0007669"/>
    <property type="project" value="UniProtKB-SubCell"/>
</dbReference>
<dbReference type="OMA" id="TPNVKEQ"/>